<dbReference type="EMBL" id="CAFBQH010000060">
    <property type="protein sequence ID" value="CAB5051506.1"/>
    <property type="molecule type" value="Genomic_DNA"/>
</dbReference>
<reference evidence="1" key="1">
    <citation type="submission" date="2020-05" db="EMBL/GenBank/DDBJ databases">
        <authorList>
            <person name="Chiriac C."/>
            <person name="Salcher M."/>
            <person name="Ghai R."/>
            <person name="Kavagutti S V."/>
        </authorList>
    </citation>
    <scope>NUCLEOTIDE SEQUENCE</scope>
</reference>
<gene>
    <name evidence="1" type="ORF">UFOPK4293_01030</name>
</gene>
<proteinExistence type="predicted"/>
<evidence type="ECO:0000313" key="1">
    <source>
        <dbReference type="EMBL" id="CAB5051506.1"/>
    </source>
</evidence>
<sequence>MRDAIAVSIIAEAVEITEAAVWISGAVEVMESNASEYWPESTHP</sequence>
<name>A0A6J7TF48_9ZZZZ</name>
<organism evidence="1">
    <name type="scientific">freshwater metagenome</name>
    <dbReference type="NCBI Taxonomy" id="449393"/>
    <lineage>
        <taxon>unclassified sequences</taxon>
        <taxon>metagenomes</taxon>
        <taxon>ecological metagenomes</taxon>
    </lineage>
</organism>
<dbReference type="AlphaFoldDB" id="A0A6J7TF48"/>
<accession>A0A6J7TF48</accession>
<protein>
    <submittedName>
        <fullName evidence="1">Unannotated protein</fullName>
    </submittedName>
</protein>